<dbReference type="InterPro" id="IPR004843">
    <property type="entry name" value="Calcineurin-like_PHP"/>
</dbReference>
<dbReference type="Proteomes" id="UP001597544">
    <property type="component" value="Unassembled WGS sequence"/>
</dbReference>
<gene>
    <name evidence="4" type="ORF">ACFSRY_06780</name>
</gene>
<proteinExistence type="predicted"/>
<dbReference type="Gene3D" id="2.130.10.10">
    <property type="entry name" value="YVTN repeat-like/Quinoprotein amine dehydrogenase"/>
    <property type="match status" value="2"/>
</dbReference>
<dbReference type="RefSeq" id="WP_377504348.1">
    <property type="nucleotide sequence ID" value="NZ_JBHULU010000009.1"/>
</dbReference>
<reference evidence="5" key="1">
    <citation type="journal article" date="2019" name="Int. J. Syst. Evol. Microbiol.">
        <title>The Global Catalogue of Microorganisms (GCM) 10K type strain sequencing project: providing services to taxonomists for standard genome sequencing and annotation.</title>
        <authorList>
            <consortium name="The Broad Institute Genomics Platform"/>
            <consortium name="The Broad Institute Genome Sequencing Center for Infectious Disease"/>
            <person name="Wu L."/>
            <person name="Ma J."/>
        </authorList>
    </citation>
    <scope>NUCLEOTIDE SEQUENCE [LARGE SCALE GENOMIC DNA]</scope>
    <source>
        <strain evidence="5">KCTC 42498</strain>
    </source>
</reference>
<sequence length="623" mass="69524">MAINRYSLLIFMLLLAFSSNAQSFKFAFVSDTHIGNPTAEEDLQRTVEDINSDSSISFALFTGDITEFGSDEELKLAKRVLDKLIKPWYIVAGNHDSNWSESGSNTFRTVFGSETFAFAHNGYLFAGTSSGPNMRMGPGQVPRENIVWLDSVLTHMPDPGMPVIYINHYPQDSSQNNWYDAIDLLKKRNVQLILHGHGHNNRRFTYDGIPAVMGRSNLRAKASTGGYNIVSVQDGKASFEERRPGLGTLEKWVEVSLKDHQFAKETAKYHRPSFAVNKKYPDAKVVWQYQDVSDVGAGTAEGKDLIVATNTGGWVYALQKEDGKRRWAYKTNGKIYSTPAVAGRYVVVGSSDNNIYCLSLKTGKLLWKSAAQRPVLGSPLIKEKVVYIGASDGHFRALNLKSGKVIWDFDQVNNFVVTKSLFYKDKIYFGSWGNEFYALEAATGRLVWKWSNGSSNRMFSPAACYPVATNGQVFIVAPDRFMTSLDANTGEVVWRKQMKDIRVRESMGLSSDSSLVYIKTMDGELYGVSTALDSMQLSWKSELRLPYELSPSAIVEHEGVVYVPSHSGMVSAVDRQSGKVLWKHKSSNSLMNPVMPLQKRKVIVSTMDGKITCLEYMPDTSGK</sequence>
<dbReference type="SUPFAM" id="SSF56300">
    <property type="entry name" value="Metallo-dependent phosphatases"/>
    <property type="match status" value="1"/>
</dbReference>
<comment type="caution">
    <text evidence="4">The sequence shown here is derived from an EMBL/GenBank/DDBJ whole genome shotgun (WGS) entry which is preliminary data.</text>
</comment>
<dbReference type="Pfam" id="PF13360">
    <property type="entry name" value="PQQ_2"/>
    <property type="match status" value="1"/>
</dbReference>
<name>A0ABW5IK04_9BACT</name>
<dbReference type="EMBL" id="JBHULU010000009">
    <property type="protein sequence ID" value="MFD2513564.1"/>
    <property type="molecule type" value="Genomic_DNA"/>
</dbReference>
<feature type="domain" description="Pyrrolo-quinoline quinone repeat" evidence="3">
    <location>
        <begin position="312"/>
        <end position="448"/>
    </location>
</feature>
<protein>
    <submittedName>
        <fullName evidence="4">PQQ-binding-like beta-propeller repeat protein</fullName>
    </submittedName>
</protein>
<feature type="signal peptide" evidence="1">
    <location>
        <begin position="1"/>
        <end position="21"/>
    </location>
</feature>
<dbReference type="SUPFAM" id="SSF50998">
    <property type="entry name" value="Quinoprotein alcohol dehydrogenase-like"/>
    <property type="match status" value="2"/>
</dbReference>
<feature type="domain" description="Calcineurin-like phosphoesterase" evidence="2">
    <location>
        <begin position="24"/>
        <end position="200"/>
    </location>
</feature>
<evidence type="ECO:0000259" key="2">
    <source>
        <dbReference type="Pfam" id="PF00149"/>
    </source>
</evidence>
<dbReference type="SMART" id="SM00564">
    <property type="entry name" value="PQQ"/>
    <property type="match status" value="6"/>
</dbReference>
<dbReference type="InterPro" id="IPR015943">
    <property type="entry name" value="WD40/YVTN_repeat-like_dom_sf"/>
</dbReference>
<evidence type="ECO:0000313" key="4">
    <source>
        <dbReference type="EMBL" id="MFD2513564.1"/>
    </source>
</evidence>
<evidence type="ECO:0000313" key="5">
    <source>
        <dbReference type="Proteomes" id="UP001597544"/>
    </source>
</evidence>
<dbReference type="Gene3D" id="3.60.21.10">
    <property type="match status" value="1"/>
</dbReference>
<keyword evidence="5" id="KW-1185">Reference proteome</keyword>
<organism evidence="4 5">
    <name type="scientific">Pontibacter locisalis</name>
    <dbReference type="NCBI Taxonomy" id="1719035"/>
    <lineage>
        <taxon>Bacteria</taxon>
        <taxon>Pseudomonadati</taxon>
        <taxon>Bacteroidota</taxon>
        <taxon>Cytophagia</taxon>
        <taxon>Cytophagales</taxon>
        <taxon>Hymenobacteraceae</taxon>
        <taxon>Pontibacter</taxon>
    </lineage>
</organism>
<feature type="chain" id="PRO_5045576441" evidence="1">
    <location>
        <begin position="22"/>
        <end position="623"/>
    </location>
</feature>
<dbReference type="InterPro" id="IPR011047">
    <property type="entry name" value="Quinoprotein_ADH-like_sf"/>
</dbReference>
<keyword evidence="1" id="KW-0732">Signal</keyword>
<dbReference type="PANTHER" id="PTHR34512:SF30">
    <property type="entry name" value="OUTER MEMBRANE PROTEIN ASSEMBLY FACTOR BAMB"/>
    <property type="match status" value="1"/>
</dbReference>
<dbReference type="InterPro" id="IPR002372">
    <property type="entry name" value="PQQ_rpt_dom"/>
</dbReference>
<dbReference type="InterPro" id="IPR018391">
    <property type="entry name" value="PQQ_b-propeller_rpt"/>
</dbReference>
<dbReference type="Pfam" id="PF00149">
    <property type="entry name" value="Metallophos"/>
    <property type="match status" value="1"/>
</dbReference>
<evidence type="ECO:0000259" key="3">
    <source>
        <dbReference type="Pfam" id="PF13360"/>
    </source>
</evidence>
<accession>A0ABW5IK04</accession>
<dbReference type="PANTHER" id="PTHR34512">
    <property type="entry name" value="CELL SURFACE PROTEIN"/>
    <property type="match status" value="1"/>
</dbReference>
<dbReference type="InterPro" id="IPR029052">
    <property type="entry name" value="Metallo-depent_PP-like"/>
</dbReference>
<evidence type="ECO:0000256" key="1">
    <source>
        <dbReference type="SAM" id="SignalP"/>
    </source>
</evidence>